<feature type="region of interest" description="Disordered" evidence="1">
    <location>
        <begin position="1"/>
        <end position="20"/>
    </location>
</feature>
<comment type="caution">
    <text evidence="2">The sequence shown here is derived from an EMBL/GenBank/DDBJ whole genome shotgun (WGS) entry which is preliminary data.</text>
</comment>
<feature type="compositionally biased region" description="Low complexity" evidence="1">
    <location>
        <begin position="68"/>
        <end position="82"/>
    </location>
</feature>
<keyword evidence="3" id="KW-1185">Reference proteome</keyword>
<evidence type="ECO:0000313" key="3">
    <source>
        <dbReference type="Proteomes" id="UP000729402"/>
    </source>
</evidence>
<feature type="region of interest" description="Disordered" evidence="1">
    <location>
        <begin position="59"/>
        <end position="82"/>
    </location>
</feature>
<gene>
    <name evidence="2" type="ORF">GUJ93_ZPchr0012g19580</name>
</gene>
<feature type="compositionally biased region" description="Polar residues" evidence="1">
    <location>
        <begin position="11"/>
        <end position="20"/>
    </location>
</feature>
<accession>A0A8J5WTT2</accession>
<evidence type="ECO:0000313" key="2">
    <source>
        <dbReference type="EMBL" id="KAG8095166.1"/>
    </source>
</evidence>
<proteinExistence type="predicted"/>
<dbReference type="EMBL" id="JAAALK010000080">
    <property type="protein sequence ID" value="KAG8095166.1"/>
    <property type="molecule type" value="Genomic_DNA"/>
</dbReference>
<name>A0A8J5WTT2_ZIZPA</name>
<protein>
    <submittedName>
        <fullName evidence="2">Uncharacterized protein</fullName>
    </submittedName>
</protein>
<dbReference type="Proteomes" id="UP000729402">
    <property type="component" value="Unassembled WGS sequence"/>
</dbReference>
<evidence type="ECO:0000256" key="1">
    <source>
        <dbReference type="SAM" id="MobiDB-lite"/>
    </source>
</evidence>
<organism evidence="2 3">
    <name type="scientific">Zizania palustris</name>
    <name type="common">Northern wild rice</name>
    <dbReference type="NCBI Taxonomy" id="103762"/>
    <lineage>
        <taxon>Eukaryota</taxon>
        <taxon>Viridiplantae</taxon>
        <taxon>Streptophyta</taxon>
        <taxon>Embryophyta</taxon>
        <taxon>Tracheophyta</taxon>
        <taxon>Spermatophyta</taxon>
        <taxon>Magnoliopsida</taxon>
        <taxon>Liliopsida</taxon>
        <taxon>Poales</taxon>
        <taxon>Poaceae</taxon>
        <taxon>BOP clade</taxon>
        <taxon>Oryzoideae</taxon>
        <taxon>Oryzeae</taxon>
        <taxon>Zizaniinae</taxon>
        <taxon>Zizania</taxon>
    </lineage>
</organism>
<sequence length="177" mass="19601">MPPPLLVDYDTPSSPMPTATPLLSSPTVMPSSCLSHQCGVLMGRPKQAWKRDNFKRFRRNTRAERRANVTSSDSSDDSTSSSMAAKEGITISLFIQDHLDEKLDALVEKVEGFTSTNTQRRMSLADQPDLVNKKLDALIAKVDGLTMRNTQRRVSLANQLDIVNKKLDVVIKTVGTK</sequence>
<dbReference type="AlphaFoldDB" id="A0A8J5WTT2"/>
<reference evidence="2" key="1">
    <citation type="journal article" date="2021" name="bioRxiv">
        <title>Whole Genome Assembly and Annotation of Northern Wild Rice, Zizania palustris L., Supports a Whole Genome Duplication in the Zizania Genus.</title>
        <authorList>
            <person name="Haas M."/>
            <person name="Kono T."/>
            <person name="Macchietto M."/>
            <person name="Millas R."/>
            <person name="McGilp L."/>
            <person name="Shao M."/>
            <person name="Duquette J."/>
            <person name="Hirsch C.N."/>
            <person name="Kimball J."/>
        </authorList>
    </citation>
    <scope>NUCLEOTIDE SEQUENCE</scope>
    <source>
        <tissue evidence="2">Fresh leaf tissue</tissue>
    </source>
</reference>
<reference evidence="2" key="2">
    <citation type="submission" date="2021-02" db="EMBL/GenBank/DDBJ databases">
        <authorList>
            <person name="Kimball J.A."/>
            <person name="Haas M.W."/>
            <person name="Macchietto M."/>
            <person name="Kono T."/>
            <person name="Duquette J."/>
            <person name="Shao M."/>
        </authorList>
    </citation>
    <scope>NUCLEOTIDE SEQUENCE</scope>
    <source>
        <tissue evidence="2">Fresh leaf tissue</tissue>
    </source>
</reference>